<evidence type="ECO:0000259" key="8">
    <source>
        <dbReference type="PROSITE" id="PS50850"/>
    </source>
</evidence>
<keyword evidence="5 7" id="KW-0472">Membrane</keyword>
<dbReference type="InterPro" id="IPR005829">
    <property type="entry name" value="Sugar_transporter_CS"/>
</dbReference>
<feature type="transmembrane region" description="Helical" evidence="7">
    <location>
        <begin position="475"/>
        <end position="498"/>
    </location>
</feature>
<gene>
    <name evidence="9" type="ORF">B0H63DRAFT_432457</name>
</gene>
<evidence type="ECO:0000256" key="6">
    <source>
        <dbReference type="SAM" id="MobiDB-lite"/>
    </source>
</evidence>
<feature type="transmembrane region" description="Helical" evidence="7">
    <location>
        <begin position="88"/>
        <end position="109"/>
    </location>
</feature>
<feature type="transmembrane region" description="Helical" evidence="7">
    <location>
        <begin position="448"/>
        <end position="469"/>
    </location>
</feature>
<evidence type="ECO:0000256" key="7">
    <source>
        <dbReference type="SAM" id="Phobius"/>
    </source>
</evidence>
<feature type="transmembrane region" description="Helical" evidence="7">
    <location>
        <begin position="353"/>
        <end position="372"/>
    </location>
</feature>
<evidence type="ECO:0000256" key="1">
    <source>
        <dbReference type="ARBA" id="ARBA00004141"/>
    </source>
</evidence>
<feature type="transmembrane region" description="Helical" evidence="7">
    <location>
        <begin position="121"/>
        <end position="139"/>
    </location>
</feature>
<evidence type="ECO:0000313" key="9">
    <source>
        <dbReference type="EMBL" id="KAK3384925.1"/>
    </source>
</evidence>
<evidence type="ECO:0000313" key="10">
    <source>
        <dbReference type="Proteomes" id="UP001285441"/>
    </source>
</evidence>
<feature type="transmembrane region" description="Helical" evidence="7">
    <location>
        <begin position="543"/>
        <end position="565"/>
    </location>
</feature>
<dbReference type="PROSITE" id="PS50850">
    <property type="entry name" value="MFS"/>
    <property type="match status" value="1"/>
</dbReference>
<dbReference type="Pfam" id="PF00083">
    <property type="entry name" value="Sugar_tr"/>
    <property type="match status" value="2"/>
</dbReference>
<evidence type="ECO:0000256" key="5">
    <source>
        <dbReference type="ARBA" id="ARBA00023136"/>
    </source>
</evidence>
<feature type="compositionally biased region" description="Polar residues" evidence="6">
    <location>
        <begin position="598"/>
        <end position="610"/>
    </location>
</feature>
<feature type="compositionally biased region" description="Basic and acidic residues" evidence="6">
    <location>
        <begin position="293"/>
        <end position="311"/>
    </location>
</feature>
<keyword evidence="2" id="KW-0813">Transport</keyword>
<organism evidence="9 10">
    <name type="scientific">Podospora didyma</name>
    <dbReference type="NCBI Taxonomy" id="330526"/>
    <lineage>
        <taxon>Eukaryota</taxon>
        <taxon>Fungi</taxon>
        <taxon>Dikarya</taxon>
        <taxon>Ascomycota</taxon>
        <taxon>Pezizomycotina</taxon>
        <taxon>Sordariomycetes</taxon>
        <taxon>Sordariomycetidae</taxon>
        <taxon>Sordariales</taxon>
        <taxon>Podosporaceae</taxon>
        <taxon>Podospora</taxon>
    </lineage>
</organism>
<sequence length="686" mass="75462">MGGVFSKFFRDEQDAAVFIQFNPNDGPRTVLSVLDDPRLDSFKWRVCWVAASGFFTTSYCIFSTNIIAPALNFVYPLKVECNAPISQPFILNLTTLAGTAVGMIAFGCLADRNGRKKLYGLELFIVIAATIGLTQSSTGYHSMDIYGWIGFWRFVLGVGLGAEYPLSATIAAEWSSTRTRGRMMATVFLMQSIGQVVAYGVSLAVLAGLGPRLGLLKETTDPEVAKQAVDAIWRVVIGVGAFPALVAIFLRRLLPETPRWLVEHISVQDAIDEAGPIYGADPRPLLAEPADPPPDHENLQANHEEHRDSVSEKPANGLWARIVVRRWDNLVQPIRSMDVYQHLREKDWVRLKCLAGISVAWFLLDLAVYGLGLDSPRTISTMYLSSPPPDQPCSETWRADPAQPNITIYSMLEQDTVRNLQTITTGTLPGSLIVLLFIDYIPRATWMGWLFVALGGLFAITGGTFYVAYESDKHAMTLVFYVLTQLLLNLGPNTMTWIMPAELFGTRYRATFYGIAAAAGKLGALAIQVINTTSVAGKGRDPFAGMLLGLCPAMFLGALVTWLWIPEVQLPRRGSHHVQAYSEGSDNNSQHHRGSRPGTPTSHSSAASLSVQNDRETFLARLILLNRSLEDIADDPAGNQIFGWRAHCRWLFGDKRANNGGSRNMEHETDATIHVPPVHEGVGADQ</sequence>
<dbReference type="Proteomes" id="UP001285441">
    <property type="component" value="Unassembled WGS sequence"/>
</dbReference>
<evidence type="ECO:0000256" key="4">
    <source>
        <dbReference type="ARBA" id="ARBA00022989"/>
    </source>
</evidence>
<feature type="transmembrane region" description="Helical" evidence="7">
    <location>
        <begin position="231"/>
        <end position="250"/>
    </location>
</feature>
<comment type="subcellular location">
    <subcellularLocation>
        <location evidence="1">Membrane</location>
        <topology evidence="1">Multi-pass membrane protein</topology>
    </subcellularLocation>
</comment>
<feature type="region of interest" description="Disordered" evidence="6">
    <location>
        <begin position="282"/>
        <end position="312"/>
    </location>
</feature>
<dbReference type="EMBL" id="JAULSW010000004">
    <property type="protein sequence ID" value="KAK3384925.1"/>
    <property type="molecule type" value="Genomic_DNA"/>
</dbReference>
<name>A0AAE0TZ93_9PEZI</name>
<dbReference type="PANTHER" id="PTHR23511">
    <property type="entry name" value="SYNAPTIC VESICLE GLYCOPROTEIN 2"/>
    <property type="match status" value="1"/>
</dbReference>
<dbReference type="GO" id="GO:0016020">
    <property type="term" value="C:membrane"/>
    <property type="evidence" value="ECO:0007669"/>
    <property type="project" value="UniProtKB-SubCell"/>
</dbReference>
<reference evidence="9" key="2">
    <citation type="submission" date="2023-06" db="EMBL/GenBank/DDBJ databases">
        <authorList>
            <consortium name="Lawrence Berkeley National Laboratory"/>
            <person name="Haridas S."/>
            <person name="Hensen N."/>
            <person name="Bonometti L."/>
            <person name="Westerberg I."/>
            <person name="Brannstrom I.O."/>
            <person name="Guillou S."/>
            <person name="Cros-Aarteil S."/>
            <person name="Calhoun S."/>
            <person name="Kuo A."/>
            <person name="Mondo S."/>
            <person name="Pangilinan J."/>
            <person name="Riley R."/>
            <person name="LaButti K."/>
            <person name="Andreopoulos B."/>
            <person name="Lipzen A."/>
            <person name="Chen C."/>
            <person name="Yanf M."/>
            <person name="Daum C."/>
            <person name="Ng V."/>
            <person name="Clum A."/>
            <person name="Steindorff A."/>
            <person name="Ohm R."/>
            <person name="Martin F."/>
            <person name="Silar P."/>
            <person name="Natvig D."/>
            <person name="Lalanne C."/>
            <person name="Gautier V."/>
            <person name="Ament-velasquez S.L."/>
            <person name="Kruys A."/>
            <person name="Hutchinson M.I."/>
            <person name="Powell A.J."/>
            <person name="Barry K."/>
            <person name="Miller A.N."/>
            <person name="Grigoriev I.V."/>
            <person name="Debuchy R."/>
            <person name="Gladieux P."/>
            <person name="Thoren M.H."/>
            <person name="Johannesson H."/>
        </authorList>
    </citation>
    <scope>NUCLEOTIDE SEQUENCE</scope>
    <source>
        <strain evidence="9">CBS 232.78</strain>
    </source>
</reference>
<dbReference type="PROSITE" id="PS00217">
    <property type="entry name" value="SUGAR_TRANSPORT_2"/>
    <property type="match status" value="1"/>
</dbReference>
<dbReference type="AlphaFoldDB" id="A0AAE0TZ93"/>
<dbReference type="Gene3D" id="1.20.1250.20">
    <property type="entry name" value="MFS general substrate transporter like domains"/>
    <property type="match status" value="2"/>
</dbReference>
<feature type="region of interest" description="Disordered" evidence="6">
    <location>
        <begin position="576"/>
        <end position="610"/>
    </location>
</feature>
<keyword evidence="3 7" id="KW-0812">Transmembrane</keyword>
<accession>A0AAE0TZ93</accession>
<dbReference type="PANTHER" id="PTHR23511:SF34">
    <property type="entry name" value="SYNAPTIC VESICLE GLYCOPROTEIN 2"/>
    <property type="match status" value="1"/>
</dbReference>
<dbReference type="GO" id="GO:0022857">
    <property type="term" value="F:transmembrane transporter activity"/>
    <property type="evidence" value="ECO:0007669"/>
    <property type="project" value="InterPro"/>
</dbReference>
<feature type="transmembrane region" description="Helical" evidence="7">
    <location>
        <begin position="187"/>
        <end position="211"/>
    </location>
</feature>
<evidence type="ECO:0000256" key="3">
    <source>
        <dbReference type="ARBA" id="ARBA00022692"/>
    </source>
</evidence>
<keyword evidence="4 7" id="KW-1133">Transmembrane helix</keyword>
<feature type="transmembrane region" description="Helical" evidence="7">
    <location>
        <begin position="46"/>
        <end position="68"/>
    </location>
</feature>
<feature type="domain" description="Major facilitator superfamily (MFS) profile" evidence="8">
    <location>
        <begin position="46"/>
        <end position="569"/>
    </location>
</feature>
<dbReference type="InterPro" id="IPR020846">
    <property type="entry name" value="MFS_dom"/>
</dbReference>
<dbReference type="SUPFAM" id="SSF103473">
    <property type="entry name" value="MFS general substrate transporter"/>
    <property type="match status" value="1"/>
</dbReference>
<evidence type="ECO:0000256" key="2">
    <source>
        <dbReference type="ARBA" id="ARBA00022448"/>
    </source>
</evidence>
<dbReference type="InterPro" id="IPR005828">
    <property type="entry name" value="MFS_sugar_transport-like"/>
</dbReference>
<proteinExistence type="predicted"/>
<protein>
    <submittedName>
        <fullName evidence="9">Major facilitator superfamily domain-containing protein</fullName>
    </submittedName>
</protein>
<reference evidence="9" key="1">
    <citation type="journal article" date="2023" name="Mol. Phylogenet. Evol.">
        <title>Genome-scale phylogeny and comparative genomics of the fungal order Sordariales.</title>
        <authorList>
            <person name="Hensen N."/>
            <person name="Bonometti L."/>
            <person name="Westerberg I."/>
            <person name="Brannstrom I.O."/>
            <person name="Guillou S."/>
            <person name="Cros-Aarteil S."/>
            <person name="Calhoun S."/>
            <person name="Haridas S."/>
            <person name="Kuo A."/>
            <person name="Mondo S."/>
            <person name="Pangilinan J."/>
            <person name="Riley R."/>
            <person name="LaButti K."/>
            <person name="Andreopoulos B."/>
            <person name="Lipzen A."/>
            <person name="Chen C."/>
            <person name="Yan M."/>
            <person name="Daum C."/>
            <person name="Ng V."/>
            <person name="Clum A."/>
            <person name="Steindorff A."/>
            <person name="Ohm R.A."/>
            <person name="Martin F."/>
            <person name="Silar P."/>
            <person name="Natvig D.O."/>
            <person name="Lalanne C."/>
            <person name="Gautier V."/>
            <person name="Ament-Velasquez S.L."/>
            <person name="Kruys A."/>
            <person name="Hutchinson M.I."/>
            <person name="Powell A.J."/>
            <person name="Barry K."/>
            <person name="Miller A.N."/>
            <person name="Grigoriev I.V."/>
            <person name="Debuchy R."/>
            <person name="Gladieux P."/>
            <person name="Hiltunen Thoren M."/>
            <person name="Johannesson H."/>
        </authorList>
    </citation>
    <scope>NUCLEOTIDE SEQUENCE</scope>
    <source>
        <strain evidence="9">CBS 232.78</strain>
    </source>
</reference>
<feature type="transmembrane region" description="Helical" evidence="7">
    <location>
        <begin position="145"/>
        <end position="166"/>
    </location>
</feature>
<feature type="transmembrane region" description="Helical" evidence="7">
    <location>
        <begin position="510"/>
        <end position="531"/>
    </location>
</feature>
<dbReference type="InterPro" id="IPR036259">
    <property type="entry name" value="MFS_trans_sf"/>
</dbReference>
<keyword evidence="10" id="KW-1185">Reference proteome</keyword>
<comment type="caution">
    <text evidence="9">The sequence shown here is derived from an EMBL/GenBank/DDBJ whole genome shotgun (WGS) entry which is preliminary data.</text>
</comment>